<evidence type="ECO:0000256" key="1">
    <source>
        <dbReference type="SAM" id="Phobius"/>
    </source>
</evidence>
<dbReference type="Proteomes" id="UP000638648">
    <property type="component" value="Unassembled WGS sequence"/>
</dbReference>
<comment type="caution">
    <text evidence="2">The sequence shown here is derived from an EMBL/GenBank/DDBJ whole genome shotgun (WGS) entry which is preliminary data.</text>
</comment>
<feature type="transmembrane region" description="Helical" evidence="1">
    <location>
        <begin position="58"/>
        <end position="75"/>
    </location>
</feature>
<keyword evidence="3" id="KW-1185">Reference proteome</keyword>
<feature type="transmembrane region" description="Helical" evidence="1">
    <location>
        <begin position="149"/>
        <end position="168"/>
    </location>
</feature>
<dbReference type="Gene3D" id="1.10.1760.20">
    <property type="match status" value="1"/>
</dbReference>
<feature type="transmembrane region" description="Helical" evidence="1">
    <location>
        <begin position="238"/>
        <end position="259"/>
    </location>
</feature>
<dbReference type="InterPro" id="IPR024529">
    <property type="entry name" value="ECF_trnsprt_substrate-spec"/>
</dbReference>
<accession>A0A927MV92</accession>
<feature type="transmembrane region" description="Helical" evidence="1">
    <location>
        <begin position="180"/>
        <end position="200"/>
    </location>
</feature>
<dbReference type="EMBL" id="JADBEM010000001">
    <property type="protein sequence ID" value="MBE1607521.1"/>
    <property type="molecule type" value="Genomic_DNA"/>
</dbReference>
<name>A0A927MV92_9ACTN</name>
<keyword evidence="1" id="KW-0812">Transmembrane</keyword>
<dbReference type="RefSeq" id="WP_192751457.1">
    <property type="nucleotide sequence ID" value="NZ_BAABJL010000103.1"/>
</dbReference>
<proteinExistence type="predicted"/>
<dbReference type="GO" id="GO:0022857">
    <property type="term" value="F:transmembrane transporter activity"/>
    <property type="evidence" value="ECO:0007669"/>
    <property type="project" value="InterPro"/>
</dbReference>
<dbReference type="InterPro" id="IPR017196">
    <property type="entry name" value="ECF_substrate-spec_UCP037395"/>
</dbReference>
<sequence>MALTRAGSPGSLGSGRPVGVRPRALVALALTSLIGIVAFGWPFVVSGSSALGEHSHDAPYLFVVLLPLVIGVVYAELSDGGMDVKAVAMLGVLAAVGAGLSALSPGIGGFDPAFFLLVLAGRVFGPGFGFALGGVILVASALLTGGVGPWMPFQMLGMAWVGLLAGVLPRATGRVERVLLAGFVTLAGFGYGALLNLWFWPVATFLPPGSSFTPGASFLTNLGHYAVFYVTTSLGWDAARAVLNGVLVLLLGRPVLLALRRAARRAAFSG</sequence>
<dbReference type="PIRSF" id="PIRSF037395">
    <property type="entry name" value="UCP037395_ABCper"/>
    <property type="match status" value="1"/>
</dbReference>
<protein>
    <submittedName>
        <fullName evidence="2">Energy-coupling factor transport system substrate-specific component</fullName>
    </submittedName>
</protein>
<reference evidence="2" key="1">
    <citation type="submission" date="2020-10" db="EMBL/GenBank/DDBJ databases">
        <title>Sequencing the genomes of 1000 actinobacteria strains.</title>
        <authorList>
            <person name="Klenk H.-P."/>
        </authorList>
    </citation>
    <scope>NUCLEOTIDE SEQUENCE</scope>
    <source>
        <strain evidence="2">DSM 45354</strain>
    </source>
</reference>
<keyword evidence="1" id="KW-0472">Membrane</keyword>
<dbReference type="AlphaFoldDB" id="A0A927MV92"/>
<feature type="transmembrane region" description="Helical" evidence="1">
    <location>
        <begin position="24"/>
        <end position="46"/>
    </location>
</feature>
<dbReference type="Pfam" id="PF12822">
    <property type="entry name" value="ECF_trnsprt"/>
    <property type="match status" value="1"/>
</dbReference>
<gene>
    <name evidence="2" type="ORF">HEB94_004369</name>
</gene>
<evidence type="ECO:0000313" key="2">
    <source>
        <dbReference type="EMBL" id="MBE1607521.1"/>
    </source>
</evidence>
<feature type="transmembrane region" description="Helical" evidence="1">
    <location>
        <begin position="87"/>
        <end position="107"/>
    </location>
</feature>
<keyword evidence="1" id="KW-1133">Transmembrane helix</keyword>
<evidence type="ECO:0000313" key="3">
    <source>
        <dbReference type="Proteomes" id="UP000638648"/>
    </source>
</evidence>
<organism evidence="2 3">
    <name type="scientific">Actinopolymorpha pittospori</name>
    <dbReference type="NCBI Taxonomy" id="648752"/>
    <lineage>
        <taxon>Bacteria</taxon>
        <taxon>Bacillati</taxon>
        <taxon>Actinomycetota</taxon>
        <taxon>Actinomycetes</taxon>
        <taxon>Propionibacteriales</taxon>
        <taxon>Actinopolymorphaceae</taxon>
        <taxon>Actinopolymorpha</taxon>
    </lineage>
</organism>
<feature type="transmembrane region" description="Helical" evidence="1">
    <location>
        <begin position="114"/>
        <end position="143"/>
    </location>
</feature>